<dbReference type="InterPro" id="IPR051395">
    <property type="entry name" value="Cytochrome_c_Peroxidase/MauG"/>
</dbReference>
<keyword evidence="12" id="KW-1185">Reference proteome</keyword>
<dbReference type="InterPro" id="IPR004852">
    <property type="entry name" value="Di-haem_cyt_c_peroxidsae"/>
</dbReference>
<sequence>MNAVFRLIGTTVAIALCLATMVSYAGSYPLPDATDIEYPDDEAPSQRQIELGKALFFDPRLSENNNRPCSSCHNPDLGFGDGLKLSEGANGAPLDRHTPSLYNLAWGSAFMWDGRAMSLEEQVMMPIVAKKEMNLQALEMRNRLIEVPFYRREFIAVFGDPVLSKDSVASALAAYVRSLQVTDTPFDRYIKGDKHALSAEAKRGFELFKGKANCTKCHDGAHFTDDSFRSLGIDGDDPGRGAVIGDASLNHTFKTPGLRNVSLSAPYMHDGSLESLEAVIRFYNEGGGPAKHKDKLVTKLQLSNSEIADLVAFLGSLTQLEAHARPAQP</sequence>
<evidence type="ECO:0000256" key="7">
    <source>
        <dbReference type="ARBA" id="ARBA00023004"/>
    </source>
</evidence>
<dbReference type="Proteomes" id="UP000765845">
    <property type="component" value="Unassembled WGS sequence"/>
</dbReference>
<proteinExistence type="predicted"/>
<gene>
    <name evidence="11" type="ORF">HCU74_10250</name>
</gene>
<dbReference type="PANTHER" id="PTHR30600">
    <property type="entry name" value="CYTOCHROME C PEROXIDASE-RELATED"/>
    <property type="match status" value="1"/>
</dbReference>
<keyword evidence="4 9" id="KW-0732">Signal</keyword>
<dbReference type="InterPro" id="IPR036909">
    <property type="entry name" value="Cyt_c-like_dom_sf"/>
</dbReference>
<reference evidence="11 12" key="1">
    <citation type="submission" date="2020-04" db="EMBL/GenBank/DDBJ databases">
        <authorList>
            <person name="Yoon J."/>
        </authorList>
    </citation>
    <scope>NUCLEOTIDE SEQUENCE [LARGE SCALE GENOMIC DNA]</scope>
    <source>
        <strain evidence="11 12">KMU-166</strain>
    </source>
</reference>
<keyword evidence="6" id="KW-0560">Oxidoreductase</keyword>
<evidence type="ECO:0000256" key="4">
    <source>
        <dbReference type="ARBA" id="ARBA00022729"/>
    </source>
</evidence>
<dbReference type="InterPro" id="IPR026259">
    <property type="entry name" value="MauG/Cytc_peroxidase"/>
</dbReference>
<name>A0ABX1GF19_9GAMM</name>
<feature type="domain" description="Cytochrome c" evidence="10">
    <location>
        <begin position="199"/>
        <end position="318"/>
    </location>
</feature>
<comment type="caution">
    <text evidence="11">The sequence shown here is derived from an EMBL/GenBank/DDBJ whole genome shotgun (WGS) entry which is preliminary data.</text>
</comment>
<evidence type="ECO:0000313" key="11">
    <source>
        <dbReference type="EMBL" id="NKI17804.1"/>
    </source>
</evidence>
<keyword evidence="5" id="KW-0574">Periplasm</keyword>
<feature type="domain" description="Cytochrome c" evidence="10">
    <location>
        <begin position="47"/>
        <end position="180"/>
    </location>
</feature>
<evidence type="ECO:0000256" key="3">
    <source>
        <dbReference type="ARBA" id="ARBA00022723"/>
    </source>
</evidence>
<evidence type="ECO:0000256" key="8">
    <source>
        <dbReference type="PROSITE-ProRule" id="PRU00433"/>
    </source>
</evidence>
<dbReference type="RefSeq" id="WP_168450342.1">
    <property type="nucleotide sequence ID" value="NZ_JAAWWK010000003.1"/>
</dbReference>
<feature type="chain" id="PRO_5045185407" evidence="9">
    <location>
        <begin position="26"/>
        <end position="329"/>
    </location>
</feature>
<dbReference type="PANTHER" id="PTHR30600:SF10">
    <property type="entry name" value="BLL6722 PROTEIN"/>
    <property type="match status" value="1"/>
</dbReference>
<dbReference type="Gene3D" id="1.10.760.10">
    <property type="entry name" value="Cytochrome c-like domain"/>
    <property type="match status" value="2"/>
</dbReference>
<keyword evidence="2 8" id="KW-0349">Heme</keyword>
<dbReference type="PIRSF" id="PIRSF000294">
    <property type="entry name" value="Cytochrome-c_peroxidase"/>
    <property type="match status" value="1"/>
</dbReference>
<evidence type="ECO:0000256" key="6">
    <source>
        <dbReference type="ARBA" id="ARBA00023002"/>
    </source>
</evidence>
<dbReference type="Pfam" id="PF00034">
    <property type="entry name" value="Cytochrom_C"/>
    <property type="match status" value="1"/>
</dbReference>
<dbReference type="SUPFAM" id="SSF46626">
    <property type="entry name" value="Cytochrome c"/>
    <property type="match status" value="2"/>
</dbReference>
<dbReference type="EMBL" id="JAAWWK010000003">
    <property type="protein sequence ID" value="NKI17804.1"/>
    <property type="molecule type" value="Genomic_DNA"/>
</dbReference>
<evidence type="ECO:0000256" key="2">
    <source>
        <dbReference type="ARBA" id="ARBA00022617"/>
    </source>
</evidence>
<keyword evidence="3 8" id="KW-0479">Metal-binding</keyword>
<dbReference type="PROSITE" id="PS51007">
    <property type="entry name" value="CYTC"/>
    <property type="match status" value="2"/>
</dbReference>
<dbReference type="Pfam" id="PF03150">
    <property type="entry name" value="CCP_MauG"/>
    <property type="match status" value="1"/>
</dbReference>
<keyword evidence="7 8" id="KW-0408">Iron</keyword>
<protein>
    <submittedName>
        <fullName evidence="11">C-type cytochrome</fullName>
    </submittedName>
</protein>
<evidence type="ECO:0000259" key="10">
    <source>
        <dbReference type="PROSITE" id="PS51007"/>
    </source>
</evidence>
<feature type="signal peptide" evidence="9">
    <location>
        <begin position="1"/>
        <end position="25"/>
    </location>
</feature>
<accession>A0ABX1GF19</accession>
<comment type="subcellular location">
    <subcellularLocation>
        <location evidence="1">Periplasm</location>
    </subcellularLocation>
</comment>
<dbReference type="InterPro" id="IPR009056">
    <property type="entry name" value="Cyt_c-like_dom"/>
</dbReference>
<evidence type="ECO:0000256" key="9">
    <source>
        <dbReference type="SAM" id="SignalP"/>
    </source>
</evidence>
<evidence type="ECO:0000256" key="1">
    <source>
        <dbReference type="ARBA" id="ARBA00004418"/>
    </source>
</evidence>
<organism evidence="11 12">
    <name type="scientific">Spongiibacter thalassae</name>
    <dbReference type="NCBI Taxonomy" id="2721624"/>
    <lineage>
        <taxon>Bacteria</taxon>
        <taxon>Pseudomonadati</taxon>
        <taxon>Pseudomonadota</taxon>
        <taxon>Gammaproteobacteria</taxon>
        <taxon>Cellvibrionales</taxon>
        <taxon>Spongiibacteraceae</taxon>
        <taxon>Spongiibacter</taxon>
    </lineage>
</organism>
<evidence type="ECO:0000313" key="12">
    <source>
        <dbReference type="Proteomes" id="UP000765845"/>
    </source>
</evidence>
<evidence type="ECO:0000256" key="5">
    <source>
        <dbReference type="ARBA" id="ARBA00022764"/>
    </source>
</evidence>